<dbReference type="EMBL" id="JALLPJ020001360">
    <property type="protein sequence ID" value="KAL3767674.1"/>
    <property type="molecule type" value="Genomic_DNA"/>
</dbReference>
<dbReference type="PROSITE" id="PS50102">
    <property type="entry name" value="RRM"/>
    <property type="match status" value="1"/>
</dbReference>
<name>A0ABD3MUN9_9STRA</name>
<feature type="region of interest" description="Disordered" evidence="2">
    <location>
        <begin position="20"/>
        <end position="76"/>
    </location>
</feature>
<dbReference type="SUPFAM" id="SSF55729">
    <property type="entry name" value="Acyl-CoA N-acyltransferases (Nat)"/>
    <property type="match status" value="1"/>
</dbReference>
<evidence type="ECO:0000256" key="1">
    <source>
        <dbReference type="PROSITE-ProRule" id="PRU00176"/>
    </source>
</evidence>
<keyword evidence="5" id="KW-1185">Reference proteome</keyword>
<dbReference type="InterPro" id="IPR012677">
    <property type="entry name" value="Nucleotide-bd_a/b_plait_sf"/>
</dbReference>
<dbReference type="SUPFAM" id="SSF54928">
    <property type="entry name" value="RNA-binding domain, RBD"/>
    <property type="match status" value="1"/>
</dbReference>
<organism evidence="4 5">
    <name type="scientific">Cyclotella atomus</name>
    <dbReference type="NCBI Taxonomy" id="382360"/>
    <lineage>
        <taxon>Eukaryota</taxon>
        <taxon>Sar</taxon>
        <taxon>Stramenopiles</taxon>
        <taxon>Ochrophyta</taxon>
        <taxon>Bacillariophyta</taxon>
        <taxon>Coscinodiscophyceae</taxon>
        <taxon>Thalassiosirophycidae</taxon>
        <taxon>Stephanodiscales</taxon>
        <taxon>Stephanodiscaceae</taxon>
        <taxon>Cyclotella</taxon>
    </lineage>
</organism>
<protein>
    <recommendedName>
        <fullName evidence="3">RRM domain-containing protein</fullName>
    </recommendedName>
</protein>
<feature type="compositionally biased region" description="Basic and acidic residues" evidence="2">
    <location>
        <begin position="188"/>
        <end position="205"/>
    </location>
</feature>
<dbReference type="SMART" id="SM00360">
    <property type="entry name" value="RRM"/>
    <property type="match status" value="1"/>
</dbReference>
<feature type="compositionally biased region" description="Basic residues" evidence="2">
    <location>
        <begin position="206"/>
        <end position="216"/>
    </location>
</feature>
<evidence type="ECO:0000313" key="5">
    <source>
        <dbReference type="Proteomes" id="UP001530400"/>
    </source>
</evidence>
<dbReference type="InterPro" id="IPR017380">
    <property type="entry name" value="Hist_AcTrfase_B-typ_cat-su"/>
</dbReference>
<feature type="compositionally biased region" description="Basic residues" evidence="2">
    <location>
        <begin position="236"/>
        <end position="245"/>
    </location>
</feature>
<dbReference type="GO" id="GO:0003723">
    <property type="term" value="F:RNA binding"/>
    <property type="evidence" value="ECO:0007669"/>
    <property type="project" value="UniProtKB-UniRule"/>
</dbReference>
<dbReference type="Gene3D" id="3.40.630.30">
    <property type="match status" value="1"/>
</dbReference>
<feature type="compositionally biased region" description="Basic and acidic residues" evidence="2">
    <location>
        <begin position="217"/>
        <end position="235"/>
    </location>
</feature>
<evidence type="ECO:0000313" key="4">
    <source>
        <dbReference type="EMBL" id="KAL3767674.1"/>
    </source>
</evidence>
<evidence type="ECO:0000259" key="3">
    <source>
        <dbReference type="PROSITE" id="PS50102"/>
    </source>
</evidence>
<accession>A0ABD3MUN9</accession>
<feature type="compositionally biased region" description="Basic and acidic residues" evidence="2">
    <location>
        <begin position="271"/>
        <end position="280"/>
    </location>
</feature>
<dbReference type="Gene3D" id="3.30.70.330">
    <property type="match status" value="1"/>
</dbReference>
<feature type="domain" description="RRM" evidence="3">
    <location>
        <begin position="77"/>
        <end position="161"/>
    </location>
</feature>
<dbReference type="AlphaFoldDB" id="A0ABD3MUN9"/>
<feature type="compositionally biased region" description="Acidic residues" evidence="2">
    <location>
        <begin position="24"/>
        <end position="33"/>
    </location>
</feature>
<sequence>MASSDSEEDQDLLIAAGQWAADEQSIEEEEESESSFAPAESTSNWEYVKNKKDKKKAVKQEQPQDEAASQSTPRQNFSLHLTKVPFDATQTTIRYAFTEKNCNVTSVRLVYDTDPKTRERTFRGVAFVDLADETSFNTGLKLHNTAFLGGKRKINVRPTKTRTELSEIVKKTEERVALLIARSKEKKRARDEEKGGDSKDEDGAKSKKRRHNKKNEKKGNIGDGDKSSKPDDTKQPKHTSSKKNQSHNPSSETKSTKKMSDKKKNKATATPEKKQSGDGKKAKRSKSKTPKGSIQNKEDGAQTKEDSDRADDTTGDQLHPSFDGCQIDGNVTSRIDIHVKLTPSCSSCEIDIQTVESDDTKTDEPPSKKAKTIQFEKNGNDNDKSEERMSIDDILKQLSTAVPPISSVRLNGCRYRKMYARNIKETSQEAEFVITIARGNDERASKYHKSVQKMARWFIETADDVDIFGKTDGYEEGGFWSVVYLFRAHEFSDDQNSNGTPKIRLSLAGYFTLFYFHAPFRKPDPGVVLRICQALMLPPYQRAGHATDLMNEIYAHSNGCVDGVKIVEINVEDPAPAFVALRDSFDFRRFEDFIESSDFADSSIGDDDEFFTALPDDSLEFVASMLNITKRQVEIANEMHKLHELENWKKNADSSLIAEKETQYRLMVKKALRNRRKEELGACPSKEEMKVILEKWYQETVSHYKKLLGLD</sequence>
<dbReference type="InterPro" id="IPR035979">
    <property type="entry name" value="RBD_domain_sf"/>
</dbReference>
<proteinExistence type="predicted"/>
<dbReference type="Proteomes" id="UP001530400">
    <property type="component" value="Unassembled WGS sequence"/>
</dbReference>
<feature type="compositionally biased region" description="Polar residues" evidence="2">
    <location>
        <begin position="67"/>
        <end position="76"/>
    </location>
</feature>
<feature type="region of interest" description="Disordered" evidence="2">
    <location>
        <begin position="184"/>
        <end position="327"/>
    </location>
</feature>
<reference evidence="4 5" key="1">
    <citation type="submission" date="2024-10" db="EMBL/GenBank/DDBJ databases">
        <title>Updated reference genomes for cyclostephanoid diatoms.</title>
        <authorList>
            <person name="Roberts W.R."/>
            <person name="Alverson A.J."/>
        </authorList>
    </citation>
    <scope>NUCLEOTIDE SEQUENCE [LARGE SCALE GENOMIC DNA]</scope>
    <source>
        <strain evidence="4 5">AJA010-31</strain>
    </source>
</reference>
<gene>
    <name evidence="4" type="ORF">ACHAWO_004376</name>
</gene>
<feature type="compositionally biased region" description="Low complexity" evidence="2">
    <location>
        <begin position="34"/>
        <end position="43"/>
    </location>
</feature>
<keyword evidence="1" id="KW-0694">RNA-binding</keyword>
<dbReference type="PANTHER" id="PTHR12046">
    <property type="entry name" value="HISTONE ACETYLTRANSFERASE TYPE B CATALYTIC SUBUNIT"/>
    <property type="match status" value="1"/>
</dbReference>
<dbReference type="InterPro" id="IPR016181">
    <property type="entry name" value="Acyl_CoA_acyltransferase"/>
</dbReference>
<feature type="compositionally biased region" description="Basic and acidic residues" evidence="2">
    <location>
        <begin position="296"/>
        <end position="312"/>
    </location>
</feature>
<dbReference type="InterPro" id="IPR000504">
    <property type="entry name" value="RRM_dom"/>
</dbReference>
<comment type="caution">
    <text evidence="4">The sequence shown here is derived from an EMBL/GenBank/DDBJ whole genome shotgun (WGS) entry which is preliminary data.</text>
</comment>
<evidence type="ECO:0000256" key="2">
    <source>
        <dbReference type="SAM" id="MobiDB-lite"/>
    </source>
</evidence>